<sequence>MVFDIHNTYGVQRVKIGSLKHRSFTFKIVYKSQHKSYPDAWVLHVPLPQELSSQEC</sequence>
<proteinExistence type="predicted"/>
<evidence type="ECO:0000313" key="1">
    <source>
        <dbReference type="EMBL" id="JAD20253.1"/>
    </source>
</evidence>
<dbReference type="AlphaFoldDB" id="A0A0A8Y5K5"/>
<accession>A0A0A8Y5K5</accession>
<protein>
    <submittedName>
        <fullName evidence="1">Uncharacterized protein</fullName>
    </submittedName>
</protein>
<reference evidence="1" key="1">
    <citation type="submission" date="2014-09" db="EMBL/GenBank/DDBJ databases">
        <authorList>
            <person name="Magalhaes I.L.F."/>
            <person name="Oliveira U."/>
            <person name="Santos F.R."/>
            <person name="Vidigal T.H.D.A."/>
            <person name="Brescovit A.D."/>
            <person name="Santos A.J."/>
        </authorList>
    </citation>
    <scope>NUCLEOTIDE SEQUENCE</scope>
    <source>
        <tissue evidence="1">Shoot tissue taken approximately 20 cm above the soil surface</tissue>
    </source>
</reference>
<name>A0A0A8Y5K5_ARUDO</name>
<organism evidence="1">
    <name type="scientific">Arundo donax</name>
    <name type="common">Giant reed</name>
    <name type="synonym">Donax arundinaceus</name>
    <dbReference type="NCBI Taxonomy" id="35708"/>
    <lineage>
        <taxon>Eukaryota</taxon>
        <taxon>Viridiplantae</taxon>
        <taxon>Streptophyta</taxon>
        <taxon>Embryophyta</taxon>
        <taxon>Tracheophyta</taxon>
        <taxon>Spermatophyta</taxon>
        <taxon>Magnoliopsida</taxon>
        <taxon>Liliopsida</taxon>
        <taxon>Poales</taxon>
        <taxon>Poaceae</taxon>
        <taxon>PACMAD clade</taxon>
        <taxon>Arundinoideae</taxon>
        <taxon>Arundineae</taxon>
        <taxon>Arundo</taxon>
    </lineage>
</organism>
<dbReference type="EMBL" id="GBRH01277642">
    <property type="protein sequence ID" value="JAD20253.1"/>
    <property type="molecule type" value="Transcribed_RNA"/>
</dbReference>
<reference evidence="1" key="2">
    <citation type="journal article" date="2015" name="Data Brief">
        <title>Shoot transcriptome of the giant reed, Arundo donax.</title>
        <authorList>
            <person name="Barrero R.A."/>
            <person name="Guerrero F.D."/>
            <person name="Moolhuijzen P."/>
            <person name="Goolsby J.A."/>
            <person name="Tidwell J."/>
            <person name="Bellgard S.E."/>
            <person name="Bellgard M.I."/>
        </authorList>
    </citation>
    <scope>NUCLEOTIDE SEQUENCE</scope>
    <source>
        <tissue evidence="1">Shoot tissue taken approximately 20 cm above the soil surface</tissue>
    </source>
</reference>